<evidence type="ECO:0000256" key="1">
    <source>
        <dbReference type="SAM" id="MobiDB-lite"/>
    </source>
</evidence>
<feature type="region of interest" description="Disordered" evidence="1">
    <location>
        <begin position="1"/>
        <end position="20"/>
    </location>
</feature>
<keyword evidence="2" id="KW-0472">Membrane</keyword>
<comment type="caution">
    <text evidence="3">The sequence shown here is derived from an EMBL/GenBank/DDBJ whole genome shotgun (WGS) entry which is preliminary data.</text>
</comment>
<keyword evidence="2" id="KW-1133">Transmembrane helix</keyword>
<evidence type="ECO:0000256" key="2">
    <source>
        <dbReference type="SAM" id="Phobius"/>
    </source>
</evidence>
<accession>A0A8J3JHP1</accession>
<feature type="transmembrane region" description="Helical" evidence="2">
    <location>
        <begin position="28"/>
        <end position="48"/>
    </location>
</feature>
<name>A0A8J3JHP1_9ACTN</name>
<gene>
    <name evidence="3" type="ORF">Aru02nite_69520</name>
</gene>
<feature type="compositionally biased region" description="Low complexity" evidence="1">
    <location>
        <begin position="1"/>
        <end position="16"/>
    </location>
</feature>
<keyword evidence="2" id="KW-0812">Transmembrane</keyword>
<dbReference type="Proteomes" id="UP000612808">
    <property type="component" value="Unassembled WGS sequence"/>
</dbReference>
<keyword evidence="4" id="KW-1185">Reference proteome</keyword>
<sequence>MPGAESPTSGTSTTTSAPRADGHQLRDLVQWVITCFALLTILFGWGSVRDVYRALNRSGDTEKTAAATARREYAGKLVSLCDNARSGLAGTGADAVTRMRSAENARWRIAADWTDPHGLDDVGDAWSRDVDTLRDDYDTQTDYLDAALVSYQARDWPTYALAYGEYQDVGHRVDESADRLLGSRYLSCFRWQPLPERPGR</sequence>
<organism evidence="3 4">
    <name type="scientific">Actinocatenispora rupis</name>
    <dbReference type="NCBI Taxonomy" id="519421"/>
    <lineage>
        <taxon>Bacteria</taxon>
        <taxon>Bacillati</taxon>
        <taxon>Actinomycetota</taxon>
        <taxon>Actinomycetes</taxon>
        <taxon>Micromonosporales</taxon>
        <taxon>Micromonosporaceae</taxon>
        <taxon>Actinocatenispora</taxon>
    </lineage>
</organism>
<dbReference type="AlphaFoldDB" id="A0A8J3JHP1"/>
<protein>
    <submittedName>
        <fullName evidence="3">Uncharacterized protein</fullName>
    </submittedName>
</protein>
<reference evidence="3" key="1">
    <citation type="submission" date="2021-01" db="EMBL/GenBank/DDBJ databases">
        <title>Whole genome shotgun sequence of Actinocatenispora rupis NBRC 107355.</title>
        <authorList>
            <person name="Komaki H."/>
            <person name="Tamura T."/>
        </authorList>
    </citation>
    <scope>NUCLEOTIDE SEQUENCE</scope>
    <source>
        <strain evidence="3">NBRC 107355</strain>
    </source>
</reference>
<evidence type="ECO:0000313" key="4">
    <source>
        <dbReference type="Proteomes" id="UP000612808"/>
    </source>
</evidence>
<evidence type="ECO:0000313" key="3">
    <source>
        <dbReference type="EMBL" id="GID16063.1"/>
    </source>
</evidence>
<proteinExistence type="predicted"/>
<dbReference type="RefSeq" id="WP_203664638.1">
    <property type="nucleotide sequence ID" value="NZ_BAAAZM010000026.1"/>
</dbReference>
<dbReference type="EMBL" id="BOMB01000051">
    <property type="protein sequence ID" value="GID16063.1"/>
    <property type="molecule type" value="Genomic_DNA"/>
</dbReference>